<dbReference type="Gene3D" id="3.90.320.10">
    <property type="match status" value="1"/>
</dbReference>
<feature type="non-terminal residue" evidence="2">
    <location>
        <position position="186"/>
    </location>
</feature>
<name>X0X7I4_9ZZZZ</name>
<feature type="domain" description="PD-(D/E)XK endonuclease-like" evidence="1">
    <location>
        <begin position="5"/>
        <end position="169"/>
    </location>
</feature>
<protein>
    <recommendedName>
        <fullName evidence="1">PD-(D/E)XK endonuclease-like domain-containing protein</fullName>
    </recommendedName>
</protein>
<comment type="caution">
    <text evidence="2">The sequence shown here is derived from an EMBL/GenBank/DDBJ whole genome shotgun (WGS) entry which is preliminary data.</text>
</comment>
<reference evidence="2" key="1">
    <citation type="journal article" date="2014" name="Front. Microbiol.">
        <title>High frequency of phylogenetically diverse reductive dehalogenase-homologous genes in deep subseafloor sedimentary metagenomes.</title>
        <authorList>
            <person name="Kawai M."/>
            <person name="Futagami T."/>
            <person name="Toyoda A."/>
            <person name="Takaki Y."/>
            <person name="Nishi S."/>
            <person name="Hori S."/>
            <person name="Arai W."/>
            <person name="Tsubouchi T."/>
            <person name="Morono Y."/>
            <person name="Uchiyama I."/>
            <person name="Ito T."/>
            <person name="Fujiyama A."/>
            <person name="Inagaki F."/>
            <person name="Takami H."/>
        </authorList>
    </citation>
    <scope>NUCLEOTIDE SEQUENCE</scope>
    <source>
        <strain evidence="2">Expedition CK06-06</strain>
    </source>
</reference>
<accession>X0X7I4</accession>
<organism evidence="2">
    <name type="scientific">marine sediment metagenome</name>
    <dbReference type="NCBI Taxonomy" id="412755"/>
    <lineage>
        <taxon>unclassified sequences</taxon>
        <taxon>metagenomes</taxon>
        <taxon>ecological metagenomes</taxon>
    </lineage>
</organism>
<dbReference type="Pfam" id="PF12705">
    <property type="entry name" value="PDDEXK_1"/>
    <property type="match status" value="1"/>
</dbReference>
<proteinExistence type="predicted"/>
<evidence type="ECO:0000259" key="1">
    <source>
        <dbReference type="Pfam" id="PF12705"/>
    </source>
</evidence>
<evidence type="ECO:0000313" key="2">
    <source>
        <dbReference type="EMBL" id="GAG31372.1"/>
    </source>
</evidence>
<dbReference type="InterPro" id="IPR038726">
    <property type="entry name" value="PDDEXK_AddAB-type"/>
</dbReference>
<dbReference type="InterPro" id="IPR011604">
    <property type="entry name" value="PDDEXK-like_dom_sf"/>
</dbReference>
<dbReference type="AlphaFoldDB" id="X0X7I4"/>
<dbReference type="EMBL" id="BARS01042676">
    <property type="protein sequence ID" value="GAG31372.1"/>
    <property type="molecule type" value="Genomic_DNA"/>
</dbReference>
<sequence>MANIRLSKSKLQEYDLCSWKYKLKHIDFIKEPETKYAIYAKEGQDFHTMVVNFFKNVNPFSNKKFIEKPYTDVTKLEYFDNFINKFVKPILLKSCKNKAKYYFPILLEEKIYNKQYDFSGIIDAVFINNKDEEYIIMDWKTGKMKSRVEIREELAYYKLLLDESGLLDKPVKYCSMFFVKTGKLFF</sequence>
<gene>
    <name evidence="2" type="ORF">S01H1_64723</name>
</gene>